<dbReference type="Proteomes" id="UP000077242">
    <property type="component" value="Unassembled WGS sequence"/>
</dbReference>
<evidence type="ECO:0000313" key="2">
    <source>
        <dbReference type="Proteomes" id="UP000077242"/>
    </source>
</evidence>
<reference evidence="2" key="1">
    <citation type="submission" date="2016-02" db="EMBL/GenBank/DDBJ databases">
        <title>Dietzia cinnamea strain CD11_5 genome sequencing and assembly.</title>
        <authorList>
            <person name="Kaur G."/>
            <person name="Nair G.R."/>
            <person name="Mayilraj S."/>
        </authorList>
    </citation>
    <scope>NUCLEOTIDE SEQUENCE [LARGE SCALE GENOMIC DNA]</scope>
    <source>
        <strain evidence="2">CD10_2</strain>
    </source>
</reference>
<gene>
    <name evidence="1" type="ORF">AYJ70_04265</name>
</gene>
<protein>
    <submittedName>
        <fullName evidence="1">Uncharacterized protein</fullName>
    </submittedName>
</protein>
<accession>A0AAP7FU27</accession>
<proteinExistence type="predicted"/>
<comment type="caution">
    <text evidence="1">The sequence shown here is derived from an EMBL/GenBank/DDBJ whole genome shotgun (WGS) entry which is preliminary data.</text>
</comment>
<dbReference type="EMBL" id="LSTU01000002">
    <property type="protein sequence ID" value="OAH57307.1"/>
    <property type="molecule type" value="Genomic_DNA"/>
</dbReference>
<name>A0AAP7FU27_9PSED</name>
<dbReference type="AlphaFoldDB" id="A0AAP7FU27"/>
<evidence type="ECO:0000313" key="1">
    <source>
        <dbReference type="EMBL" id="OAH57307.1"/>
    </source>
</evidence>
<organism evidence="1 2">
    <name type="scientific">Pseudomonas monteilii</name>
    <dbReference type="NCBI Taxonomy" id="76759"/>
    <lineage>
        <taxon>Bacteria</taxon>
        <taxon>Pseudomonadati</taxon>
        <taxon>Pseudomonadota</taxon>
        <taxon>Gammaproteobacteria</taxon>
        <taxon>Pseudomonadales</taxon>
        <taxon>Pseudomonadaceae</taxon>
        <taxon>Pseudomonas</taxon>
    </lineage>
</organism>
<sequence length="60" mass="6531">MVSWSTEIWPVSTQFEGRRKGGLFGSEQTCHGIALILLLCTAPKPGKVLSPLHIRLGRGV</sequence>